<dbReference type="Proteomes" id="UP000790787">
    <property type="component" value="Chromosome 24"/>
</dbReference>
<gene>
    <name evidence="2" type="primary">LOC142178195</name>
</gene>
<organism evidence="1 2">
    <name type="scientific">Nicotiana tabacum</name>
    <name type="common">Common tobacco</name>
    <dbReference type="NCBI Taxonomy" id="4097"/>
    <lineage>
        <taxon>Eukaryota</taxon>
        <taxon>Viridiplantae</taxon>
        <taxon>Streptophyta</taxon>
        <taxon>Embryophyta</taxon>
        <taxon>Tracheophyta</taxon>
        <taxon>Spermatophyta</taxon>
        <taxon>Magnoliopsida</taxon>
        <taxon>eudicotyledons</taxon>
        <taxon>Gunneridae</taxon>
        <taxon>Pentapetalae</taxon>
        <taxon>asterids</taxon>
        <taxon>lamiids</taxon>
        <taxon>Solanales</taxon>
        <taxon>Solanaceae</taxon>
        <taxon>Nicotianoideae</taxon>
        <taxon>Nicotianeae</taxon>
        <taxon>Nicotiana</taxon>
    </lineage>
</organism>
<sequence>MEDLLTAKDFELWTILNQGPLIPIKQNAQSETVPEDPSEFVVADFRMMEKNANTKKILICKLGTDEYNRISVCSNAKQIWDALQIAHEETNQVKRSRIELLMRNYELFSMKESEPIQDMMTRFIIINNKLKSLGNMFTLEELVSKFLRILPALWESKVIAIQEAKELDKISLDELVGNLKTHEMRKIELRKEEPNKDKTLVLKASEDDESDYDDPDLTMFAKFKRFMKNSKSASKRETSSKHKQIDKANYDGCYKCAYEDSGSDQEEEKDDEAISLYVVIDELQVVKTEPQVQLGMHIGRPHLFDEHHYDKWKLRMEIFLQTTDFDLWVIFSHGPILPTKLDGEGNKCNKREEEYDEEDRQLVQKNAKAKDLLYKSLSRNTLLRVSSCISAHDIWRTLKTDFENQNIKVALMVIEESKIEEEVIGMIAMSDSKTEDEANQVSVSDLKENIHAMSKNQLMDIIVTLMNEMDKMSNGNDQLINNLSCVKLDIKEFESDKASLKKQVKDLKNQVLELTSENKKSPDTHGKIKMSDLNTFGIAKNVKKEEDPKVNTPVHTKWIKVNKKIASNPLPFWVKPSKEGVCHLEMGKGPDNRRLGHANLSQLNKLAAKDLVLGLPKVEFTSDKVCDACVRGKHFRSSFKSKKFVSTSKLLELLHMDLYGPMRIRSRRGKRCMVRPIFEKTPYELLRGRKSNITYLRAFGCKCFVHNNGKEVLGKFDNRSDEEIFLGYSPHNKAYKVEDYDIGFTGDGDTKESDEDGSENHKKNK</sequence>
<dbReference type="RefSeq" id="XP_075103624.1">
    <property type="nucleotide sequence ID" value="XM_075247523.1"/>
</dbReference>
<reference evidence="2" key="2">
    <citation type="submission" date="2025-08" db="UniProtKB">
        <authorList>
            <consortium name="RefSeq"/>
        </authorList>
    </citation>
    <scope>IDENTIFICATION</scope>
    <source>
        <tissue evidence="2">Leaf</tissue>
    </source>
</reference>
<keyword evidence="1" id="KW-1185">Reference proteome</keyword>
<evidence type="ECO:0000313" key="1">
    <source>
        <dbReference type="Proteomes" id="UP000790787"/>
    </source>
</evidence>
<reference evidence="1" key="1">
    <citation type="journal article" date="2014" name="Nat. Commun.">
        <title>The tobacco genome sequence and its comparison with those of tomato and potato.</title>
        <authorList>
            <person name="Sierro N."/>
            <person name="Battey J.N."/>
            <person name="Ouadi S."/>
            <person name="Bakaher N."/>
            <person name="Bovet L."/>
            <person name="Willig A."/>
            <person name="Goepfert S."/>
            <person name="Peitsch M.C."/>
            <person name="Ivanov N.V."/>
        </authorList>
    </citation>
    <scope>NUCLEOTIDE SEQUENCE [LARGE SCALE GENOMIC DNA]</scope>
</reference>
<evidence type="ECO:0000313" key="2">
    <source>
        <dbReference type="RefSeq" id="XP_075103624.1"/>
    </source>
</evidence>
<name>A0AC58U2M6_TOBAC</name>
<protein>
    <submittedName>
        <fullName evidence="2">Uncharacterized protein LOC142178195</fullName>
    </submittedName>
</protein>
<accession>A0AC58U2M6</accession>
<proteinExistence type="predicted"/>